<dbReference type="RefSeq" id="WP_115558507.1">
    <property type="nucleotide sequence ID" value="NZ_CP031376.1"/>
</dbReference>
<feature type="domain" description="DUF4357" evidence="1">
    <location>
        <begin position="239"/>
        <end position="280"/>
    </location>
</feature>
<evidence type="ECO:0000259" key="1">
    <source>
        <dbReference type="Pfam" id="PF14267"/>
    </source>
</evidence>
<gene>
    <name evidence="2" type="ORF">SALLE_v1c09440</name>
</gene>
<sequence length="291" mass="33924">MNNKVEKIEIFKFDIDIEAIIMQSSSIKILKFNNSDIKKAELIFGEDLNNPSLYIFKEETIDGFLSYYVGETDDFLKRIKTHDKLKEHTEIIVIFSTDYSNKFTSQQRLYFENLFINKIKNQIYDGIKLLNVQTKIEASKIHPQELYMNNIIFENLLYLISILDNNFFKKNENIEIYNAGENTEEDYLDISINWNGNLTKAKLIKSNYSVIVPSGSVIYEPNNNRYAPIKSLKLARFEENNDRFVLTEDLFFESPSSAACFITGVSSNGWVRFQLEDGRKIDVLRKSKTKS</sequence>
<dbReference type="Proteomes" id="UP000254792">
    <property type="component" value="Chromosome"/>
</dbReference>
<organism evidence="2 3">
    <name type="scientific">Spiroplasma alleghenense</name>
    <dbReference type="NCBI Taxonomy" id="216931"/>
    <lineage>
        <taxon>Bacteria</taxon>
        <taxon>Bacillati</taxon>
        <taxon>Mycoplasmatota</taxon>
        <taxon>Mollicutes</taxon>
        <taxon>Entomoplasmatales</taxon>
        <taxon>Spiroplasmataceae</taxon>
        <taxon>Spiroplasma</taxon>
    </lineage>
</organism>
<evidence type="ECO:0000313" key="2">
    <source>
        <dbReference type="EMBL" id="AXK51614.1"/>
    </source>
</evidence>
<accession>A0A345Z4T5</accession>
<keyword evidence="3" id="KW-1185">Reference proteome</keyword>
<dbReference type="KEGG" id="salx:SALLE_v1c09440"/>
<dbReference type="AlphaFoldDB" id="A0A345Z4T5"/>
<evidence type="ECO:0000313" key="3">
    <source>
        <dbReference type="Proteomes" id="UP000254792"/>
    </source>
</evidence>
<protein>
    <recommendedName>
        <fullName evidence="1">DUF4357 domain-containing protein</fullName>
    </recommendedName>
</protein>
<name>A0A345Z4T5_9MOLU</name>
<dbReference type="EMBL" id="CP031376">
    <property type="protein sequence ID" value="AXK51614.1"/>
    <property type="molecule type" value="Genomic_DNA"/>
</dbReference>
<dbReference type="OrthoDB" id="2656488at2"/>
<proteinExistence type="predicted"/>
<dbReference type="InterPro" id="IPR025579">
    <property type="entry name" value="DUF4357"/>
</dbReference>
<reference evidence="2 3" key="1">
    <citation type="submission" date="2018-07" db="EMBL/GenBank/DDBJ databases">
        <title>Complete genome sequence of Spiroplasma alleghenense PLHS-1 (ATCC 51752).</title>
        <authorList>
            <person name="Chou L."/>
            <person name="Lee T.-Y."/>
            <person name="Tsai Y.-M."/>
            <person name="Kuo C.-H."/>
        </authorList>
    </citation>
    <scope>NUCLEOTIDE SEQUENCE [LARGE SCALE GENOMIC DNA]</scope>
    <source>
        <strain evidence="2 3">PLHS-1</strain>
    </source>
</reference>
<dbReference type="Pfam" id="PF14267">
    <property type="entry name" value="DUF4357"/>
    <property type="match status" value="1"/>
</dbReference>